<proteinExistence type="predicted"/>
<dbReference type="InterPro" id="IPR019639">
    <property type="entry name" value="DUF2505"/>
</dbReference>
<dbReference type="EMBL" id="JAZDUF010000001">
    <property type="protein sequence ID" value="MEE3849810.1"/>
    <property type="molecule type" value="Genomic_DNA"/>
</dbReference>
<organism evidence="1 2">
    <name type="scientific">Gordonia sesuvii</name>
    <dbReference type="NCBI Taxonomy" id="3116777"/>
    <lineage>
        <taxon>Bacteria</taxon>
        <taxon>Bacillati</taxon>
        <taxon>Actinomycetota</taxon>
        <taxon>Actinomycetes</taxon>
        <taxon>Mycobacteriales</taxon>
        <taxon>Gordoniaceae</taxon>
        <taxon>Gordonia</taxon>
    </lineage>
</organism>
<sequence length="167" mass="18095">MASTMEHTVSYPFSVSRLWEILSSEQYWRDLLDAINSSHGQLDSFDVTGDTITVVMQQGVPAEKLPSVVTKVRPGDLEIPRRNTFTLAGDRITGEMTATVSGAPAKVNGAFVTSGDPASTRYTADVEVSVPFVGGKIEKAIIDQLVELLDAEQEQTVAWEAAHRSPS</sequence>
<dbReference type="Proteomes" id="UP001347146">
    <property type="component" value="Unassembled WGS sequence"/>
</dbReference>
<reference evidence="1 2" key="1">
    <citation type="submission" date="2024-01" db="EMBL/GenBank/DDBJ databases">
        <title>Draft genome sequence of Gordonia sp. LSe1-13.</title>
        <authorList>
            <person name="Suphannarot A."/>
            <person name="Mingma R."/>
        </authorList>
    </citation>
    <scope>NUCLEOTIDE SEQUENCE [LARGE SCALE GENOMIC DNA]</scope>
    <source>
        <strain evidence="1 2">LSe1-13</strain>
    </source>
</reference>
<evidence type="ECO:0000313" key="2">
    <source>
        <dbReference type="Proteomes" id="UP001347146"/>
    </source>
</evidence>
<dbReference type="RefSeq" id="WP_330431425.1">
    <property type="nucleotide sequence ID" value="NZ_JAZDUF010000001.1"/>
</dbReference>
<comment type="caution">
    <text evidence="1">The sequence shown here is derived from an EMBL/GenBank/DDBJ whole genome shotgun (WGS) entry which is preliminary data.</text>
</comment>
<keyword evidence="2" id="KW-1185">Reference proteome</keyword>
<protein>
    <submittedName>
        <fullName evidence="1">DUF2505 domain-containing protein</fullName>
    </submittedName>
</protein>
<name>A0ABU7M9M4_9ACTN</name>
<dbReference type="Pfam" id="PF10698">
    <property type="entry name" value="DUF2505"/>
    <property type="match status" value="1"/>
</dbReference>
<evidence type="ECO:0000313" key="1">
    <source>
        <dbReference type="EMBL" id="MEE3849810.1"/>
    </source>
</evidence>
<gene>
    <name evidence="1" type="ORF">VZC37_05675</name>
</gene>
<accession>A0ABU7M9M4</accession>